<dbReference type="RefSeq" id="WP_151894252.1">
    <property type="nucleotide sequence ID" value="NZ_BKCF01000003.1"/>
</dbReference>
<proteinExistence type="predicted"/>
<dbReference type="InterPro" id="IPR046144">
    <property type="entry name" value="DUF6146"/>
</dbReference>
<dbReference type="Proteomes" id="UP000326994">
    <property type="component" value="Unassembled WGS sequence"/>
</dbReference>
<comment type="caution">
    <text evidence="1">The sequence shown here is derived from an EMBL/GenBank/DDBJ whole genome shotgun (WGS) entry which is preliminary data.</text>
</comment>
<accession>A0A5J4FW45</accession>
<keyword evidence="2" id="KW-1185">Reference proteome</keyword>
<protein>
    <submittedName>
        <fullName evidence="1">Uncharacterized protein</fullName>
    </submittedName>
</protein>
<evidence type="ECO:0000313" key="1">
    <source>
        <dbReference type="EMBL" id="GEQ86320.1"/>
    </source>
</evidence>
<organism evidence="1 2">
    <name type="scientific">Patiriisocius marinistellae</name>
    <dbReference type="NCBI Taxonomy" id="2494560"/>
    <lineage>
        <taxon>Bacteria</taxon>
        <taxon>Pseudomonadati</taxon>
        <taxon>Bacteroidota</taxon>
        <taxon>Flavobacteriia</taxon>
        <taxon>Flavobacteriales</taxon>
        <taxon>Flavobacteriaceae</taxon>
        <taxon>Patiriisocius</taxon>
    </lineage>
</organism>
<dbReference type="EMBL" id="BKCF01000003">
    <property type="protein sequence ID" value="GEQ86320.1"/>
    <property type="molecule type" value="Genomic_DNA"/>
</dbReference>
<reference evidence="1 2" key="1">
    <citation type="submission" date="2019-08" db="EMBL/GenBank/DDBJ databases">
        <title>Ulvibacter marinistellae sp. nov., isolated from a starfish, Patiria pectinifera.</title>
        <authorList>
            <person name="Kawano K."/>
            <person name="Ushijima N."/>
            <person name="Kihara M."/>
            <person name="Itoh H."/>
        </authorList>
    </citation>
    <scope>NUCLEOTIDE SEQUENCE [LARGE SCALE GENOMIC DNA]</scope>
    <source>
        <strain evidence="1 2">KK4</strain>
    </source>
</reference>
<dbReference type="AlphaFoldDB" id="A0A5J4FW45"/>
<gene>
    <name evidence="1" type="ORF">ULMS_18280</name>
</gene>
<dbReference type="OrthoDB" id="1119488at2"/>
<evidence type="ECO:0000313" key="2">
    <source>
        <dbReference type="Proteomes" id="UP000326994"/>
    </source>
</evidence>
<sequence>MKYILTILIIITVFIGCESNKKIISNSKIDSVETDTIRIANEELEYEIIILEQGFERYLSTQPNEDFYGISFLEGKNIFYTAEYNRRVRDINYSRDLYPQEINYNRTAHYGQEVNYLLYMYFQFFEQKYNQKLK</sequence>
<dbReference type="PROSITE" id="PS51257">
    <property type="entry name" value="PROKAR_LIPOPROTEIN"/>
    <property type="match status" value="1"/>
</dbReference>
<name>A0A5J4FW45_9FLAO</name>
<dbReference type="Pfam" id="PF19643">
    <property type="entry name" value="DUF6146"/>
    <property type="match status" value="1"/>
</dbReference>